<reference evidence="2 3" key="1">
    <citation type="journal article" date="2013" name="Genome Announc.">
        <title>Draft Genome Sequence of Desulfotignum phosphitoxidans DSM 13687 Strain FiPS-3.</title>
        <authorList>
            <person name="Poehlein A."/>
            <person name="Daniel R."/>
            <person name="Simeonova D.D."/>
        </authorList>
    </citation>
    <scope>NUCLEOTIDE SEQUENCE [LARGE SCALE GENOMIC DNA]</scope>
    <source>
        <strain evidence="2 3">DSM 13687</strain>
    </source>
</reference>
<protein>
    <recommendedName>
        <fullName evidence="4">Prepilin-type N-terminal cleavage/methylation domain-containing protein</fullName>
    </recommendedName>
</protein>
<dbReference type="InterPro" id="IPR012902">
    <property type="entry name" value="N_methyl_site"/>
</dbReference>
<keyword evidence="1" id="KW-0812">Transmembrane</keyword>
<name>S0G0N1_9BACT</name>
<dbReference type="InterPro" id="IPR045584">
    <property type="entry name" value="Pilin-like"/>
</dbReference>
<evidence type="ECO:0000256" key="1">
    <source>
        <dbReference type="SAM" id="Phobius"/>
    </source>
</evidence>
<accession>S0G0N1</accession>
<dbReference type="Gene3D" id="3.30.700.10">
    <property type="entry name" value="Glycoprotein, Type 4 Pilin"/>
    <property type="match status" value="1"/>
</dbReference>
<gene>
    <name evidence="2" type="ORF">Dpo_12c00350</name>
</gene>
<dbReference type="NCBIfam" id="TIGR02532">
    <property type="entry name" value="IV_pilin_GFxxxE"/>
    <property type="match status" value="1"/>
</dbReference>
<feature type="transmembrane region" description="Helical" evidence="1">
    <location>
        <begin position="12"/>
        <end position="30"/>
    </location>
</feature>
<evidence type="ECO:0000313" key="3">
    <source>
        <dbReference type="Proteomes" id="UP000014216"/>
    </source>
</evidence>
<organism evidence="2 3">
    <name type="scientific">Desulfotignum phosphitoxidans DSM 13687</name>
    <dbReference type="NCBI Taxonomy" id="1286635"/>
    <lineage>
        <taxon>Bacteria</taxon>
        <taxon>Pseudomonadati</taxon>
        <taxon>Thermodesulfobacteriota</taxon>
        <taxon>Desulfobacteria</taxon>
        <taxon>Desulfobacterales</taxon>
        <taxon>Desulfobacteraceae</taxon>
        <taxon>Desulfotignum</taxon>
    </lineage>
</organism>
<dbReference type="Proteomes" id="UP000014216">
    <property type="component" value="Unassembled WGS sequence"/>
</dbReference>
<sequence>MKVLRCHSGFTLIEIAAVLVIIAILSVLAVKRMGGTGISAYGDADRLVADLRYAQSLAMTRAPDEGGDYDGEVTVVTTDTGWKLDNEGKTDKLWFADGAREDWKIEEGTTITQDVSITFKYPKGKMVNAASDPTTITLQRGDNSIIINVYSETGYVEIQ</sequence>
<evidence type="ECO:0008006" key="4">
    <source>
        <dbReference type="Google" id="ProtNLM"/>
    </source>
</evidence>
<evidence type="ECO:0000313" key="2">
    <source>
        <dbReference type="EMBL" id="EMS77757.1"/>
    </source>
</evidence>
<comment type="caution">
    <text evidence="2">The sequence shown here is derived from an EMBL/GenBank/DDBJ whole genome shotgun (WGS) entry which is preliminary data.</text>
</comment>
<dbReference type="AlphaFoldDB" id="S0G0N1"/>
<dbReference type="SUPFAM" id="SSF54523">
    <property type="entry name" value="Pili subunits"/>
    <property type="match status" value="1"/>
</dbReference>
<dbReference type="RefSeq" id="WP_006968195.1">
    <property type="nucleotide sequence ID" value="NZ_APJX01000012.1"/>
</dbReference>
<dbReference type="EMBL" id="APJX01000012">
    <property type="protein sequence ID" value="EMS77757.1"/>
    <property type="molecule type" value="Genomic_DNA"/>
</dbReference>
<keyword evidence="1" id="KW-0472">Membrane</keyword>
<dbReference type="PROSITE" id="PS00409">
    <property type="entry name" value="PROKAR_NTER_METHYL"/>
    <property type="match status" value="1"/>
</dbReference>
<keyword evidence="1" id="KW-1133">Transmembrane helix</keyword>
<keyword evidence="3" id="KW-1185">Reference proteome</keyword>
<proteinExistence type="predicted"/>
<dbReference type="Pfam" id="PF07963">
    <property type="entry name" value="N_methyl"/>
    <property type="match status" value="1"/>
</dbReference>